<proteinExistence type="predicted"/>
<evidence type="ECO:0000313" key="3">
    <source>
        <dbReference type="EMBL" id="MBW3467335.1"/>
    </source>
</evidence>
<keyword evidence="4" id="KW-1185">Reference proteome</keyword>
<name>A0A951MCW1_9BACT</name>
<protein>
    <submittedName>
        <fullName evidence="3">Uncharacterized protein</fullName>
    </submittedName>
</protein>
<dbReference type="AlphaFoldDB" id="A0A951MCW1"/>
<comment type="caution">
    <text evidence="3">The sequence shown here is derived from an EMBL/GenBank/DDBJ whole genome shotgun (WGS) entry which is preliminary data.</text>
</comment>
<accession>A0A951MCW1</accession>
<keyword evidence="2" id="KW-0472">Membrane</keyword>
<sequence length="80" mass="9179">MASGNKHHIRTEKSMDARSMNDSVQSRKNLQFHNFSVMNEHVPEMFAEDLEQQEESGSNNYLVLAFFALLVILSASLFFL</sequence>
<feature type="compositionally biased region" description="Basic residues" evidence="1">
    <location>
        <begin position="1"/>
        <end position="10"/>
    </location>
</feature>
<gene>
    <name evidence="3" type="ORF">EGN73_05850</name>
</gene>
<dbReference type="RefSeq" id="WP_219287585.1">
    <property type="nucleotide sequence ID" value="NZ_RPHB01000002.1"/>
</dbReference>
<feature type="region of interest" description="Disordered" evidence="1">
    <location>
        <begin position="1"/>
        <end position="20"/>
    </location>
</feature>
<dbReference type="EMBL" id="RPHB01000002">
    <property type="protein sequence ID" value="MBW3467335.1"/>
    <property type="molecule type" value="Genomic_DNA"/>
</dbReference>
<dbReference type="Proteomes" id="UP000727490">
    <property type="component" value="Unassembled WGS sequence"/>
</dbReference>
<evidence type="ECO:0000256" key="1">
    <source>
        <dbReference type="SAM" id="MobiDB-lite"/>
    </source>
</evidence>
<evidence type="ECO:0000313" key="4">
    <source>
        <dbReference type="Proteomes" id="UP000727490"/>
    </source>
</evidence>
<reference evidence="3 4" key="1">
    <citation type="journal article" date="2020" name="Syst. Appl. Microbiol.">
        <title>Arthrospiribacter ruber gen. nov., sp. nov., a novel bacterium isolated from Arthrospira cultures.</title>
        <authorList>
            <person name="Waleron M."/>
            <person name="Misztak A."/>
            <person name="Waleron M.M."/>
            <person name="Furmaniak M."/>
            <person name="Mrozik A."/>
            <person name="Waleron K."/>
        </authorList>
    </citation>
    <scope>NUCLEOTIDE SEQUENCE [LARGE SCALE GENOMIC DNA]</scope>
    <source>
        <strain evidence="3 4">DPMB0001</strain>
    </source>
</reference>
<keyword evidence="2" id="KW-1133">Transmembrane helix</keyword>
<keyword evidence="2" id="KW-0812">Transmembrane</keyword>
<organism evidence="3 4">
    <name type="scientific">Arthrospiribacter ruber</name>
    <dbReference type="NCBI Taxonomy" id="2487934"/>
    <lineage>
        <taxon>Bacteria</taxon>
        <taxon>Pseudomonadati</taxon>
        <taxon>Bacteroidota</taxon>
        <taxon>Cytophagia</taxon>
        <taxon>Cytophagales</taxon>
        <taxon>Cyclobacteriaceae</taxon>
        <taxon>Arthrospiribacter</taxon>
    </lineage>
</organism>
<evidence type="ECO:0000256" key="2">
    <source>
        <dbReference type="SAM" id="Phobius"/>
    </source>
</evidence>
<feature type="transmembrane region" description="Helical" evidence="2">
    <location>
        <begin position="61"/>
        <end position="79"/>
    </location>
</feature>